<keyword evidence="2" id="KW-1185">Reference proteome</keyword>
<dbReference type="Proteomes" id="UP000683925">
    <property type="component" value="Unassembled WGS sequence"/>
</dbReference>
<reference evidence="1" key="1">
    <citation type="submission" date="2021-01" db="EMBL/GenBank/DDBJ databases">
        <authorList>
            <consortium name="Genoscope - CEA"/>
            <person name="William W."/>
        </authorList>
    </citation>
    <scope>NUCLEOTIDE SEQUENCE</scope>
</reference>
<evidence type="ECO:0000313" key="2">
    <source>
        <dbReference type="Proteomes" id="UP000683925"/>
    </source>
</evidence>
<protein>
    <submittedName>
        <fullName evidence="1">Uncharacterized protein</fullName>
    </submittedName>
</protein>
<dbReference type="EMBL" id="CAJJDP010000153">
    <property type="protein sequence ID" value="CAD8210449.1"/>
    <property type="molecule type" value="Genomic_DNA"/>
</dbReference>
<dbReference type="AlphaFoldDB" id="A0A8S1Y9N3"/>
<organism evidence="1 2">
    <name type="scientific">Paramecium octaurelia</name>
    <dbReference type="NCBI Taxonomy" id="43137"/>
    <lineage>
        <taxon>Eukaryota</taxon>
        <taxon>Sar</taxon>
        <taxon>Alveolata</taxon>
        <taxon>Ciliophora</taxon>
        <taxon>Intramacronucleata</taxon>
        <taxon>Oligohymenophorea</taxon>
        <taxon>Peniculida</taxon>
        <taxon>Parameciidae</taxon>
        <taxon>Paramecium</taxon>
    </lineage>
</organism>
<gene>
    <name evidence="1" type="ORF">POCTA_138.1.T1510023</name>
</gene>
<sequence length="85" mass="10084">MKLVLNRENLQNNRHTTKLKFNRNLTNTPLFCFLQLEAIMIFKIQKKTQITATTLRMESGQSFGKKKLREILKPIQEKHIKGEDR</sequence>
<accession>A0A8S1Y9N3</accession>
<comment type="caution">
    <text evidence="1">The sequence shown here is derived from an EMBL/GenBank/DDBJ whole genome shotgun (WGS) entry which is preliminary data.</text>
</comment>
<proteinExistence type="predicted"/>
<name>A0A8S1Y9N3_PAROT</name>
<evidence type="ECO:0000313" key="1">
    <source>
        <dbReference type="EMBL" id="CAD8210449.1"/>
    </source>
</evidence>